<feature type="domain" description="Tf2-1-like SH3-like" evidence="2">
    <location>
        <begin position="594"/>
        <end position="627"/>
    </location>
</feature>
<dbReference type="SUPFAM" id="SSF53098">
    <property type="entry name" value="Ribonuclease H-like"/>
    <property type="match status" value="1"/>
</dbReference>
<reference evidence="3" key="1">
    <citation type="journal article" date="2019" name="Sci. Rep.">
        <title>Draft genome of Tanacetum cinerariifolium, the natural source of mosquito coil.</title>
        <authorList>
            <person name="Yamashiro T."/>
            <person name="Shiraishi A."/>
            <person name="Satake H."/>
            <person name="Nakayama K."/>
        </authorList>
    </citation>
    <scope>NUCLEOTIDE SEQUENCE</scope>
</reference>
<dbReference type="PANTHER" id="PTHR46148:SF59">
    <property type="entry name" value="NUCLEOTIDYLTRANSFERASE, RIBONUCLEASE H"/>
    <property type="match status" value="1"/>
</dbReference>
<feature type="region of interest" description="Disordered" evidence="1">
    <location>
        <begin position="63"/>
        <end position="152"/>
    </location>
</feature>
<keyword evidence="3" id="KW-0695">RNA-directed DNA polymerase</keyword>
<feature type="region of interest" description="Disordered" evidence="1">
    <location>
        <begin position="215"/>
        <end position="241"/>
    </location>
</feature>
<feature type="non-terminal residue" evidence="3">
    <location>
        <position position="693"/>
    </location>
</feature>
<dbReference type="InterPro" id="IPR056924">
    <property type="entry name" value="SH3_Tf2-1"/>
</dbReference>
<protein>
    <submittedName>
        <fullName evidence="3">Putative reverse transcriptase domain-containing protein</fullName>
    </submittedName>
</protein>
<proteinExistence type="predicted"/>
<dbReference type="EMBL" id="BKCJ010183180">
    <property type="protein sequence ID" value="GEY49314.1"/>
    <property type="molecule type" value="Genomic_DNA"/>
</dbReference>
<comment type="caution">
    <text evidence="3">The sequence shown here is derived from an EMBL/GenBank/DDBJ whole genome shotgun (WGS) entry which is preliminary data.</text>
</comment>
<organism evidence="3">
    <name type="scientific">Tanacetum cinerariifolium</name>
    <name type="common">Dalmatian daisy</name>
    <name type="synonym">Chrysanthemum cinerariifolium</name>
    <dbReference type="NCBI Taxonomy" id="118510"/>
    <lineage>
        <taxon>Eukaryota</taxon>
        <taxon>Viridiplantae</taxon>
        <taxon>Streptophyta</taxon>
        <taxon>Embryophyta</taxon>
        <taxon>Tracheophyta</taxon>
        <taxon>Spermatophyta</taxon>
        <taxon>Magnoliopsida</taxon>
        <taxon>eudicotyledons</taxon>
        <taxon>Gunneridae</taxon>
        <taxon>Pentapetalae</taxon>
        <taxon>asterids</taxon>
        <taxon>campanulids</taxon>
        <taxon>Asterales</taxon>
        <taxon>Asteraceae</taxon>
        <taxon>Asteroideae</taxon>
        <taxon>Anthemideae</taxon>
        <taxon>Anthemidinae</taxon>
        <taxon>Tanacetum</taxon>
    </lineage>
</organism>
<dbReference type="InterPro" id="IPR036397">
    <property type="entry name" value="RNaseH_sf"/>
</dbReference>
<accession>A0A699HML5</accession>
<gene>
    <name evidence="3" type="ORF">Tci_421288</name>
</gene>
<dbReference type="AlphaFoldDB" id="A0A699HML5"/>
<feature type="compositionally biased region" description="Polar residues" evidence="1">
    <location>
        <begin position="1"/>
        <end position="21"/>
    </location>
</feature>
<feature type="region of interest" description="Disordered" evidence="1">
    <location>
        <begin position="1"/>
        <end position="41"/>
    </location>
</feature>
<keyword evidence="3" id="KW-0548">Nucleotidyltransferase</keyword>
<feature type="compositionally biased region" description="Acidic residues" evidence="1">
    <location>
        <begin position="100"/>
        <end position="109"/>
    </location>
</feature>
<evidence type="ECO:0000256" key="1">
    <source>
        <dbReference type="SAM" id="MobiDB-lite"/>
    </source>
</evidence>
<dbReference type="GO" id="GO:0003964">
    <property type="term" value="F:RNA-directed DNA polymerase activity"/>
    <property type="evidence" value="ECO:0007669"/>
    <property type="project" value="UniProtKB-KW"/>
</dbReference>
<dbReference type="GO" id="GO:0003676">
    <property type="term" value="F:nucleic acid binding"/>
    <property type="evidence" value="ECO:0007669"/>
    <property type="project" value="InterPro"/>
</dbReference>
<dbReference type="Pfam" id="PF24626">
    <property type="entry name" value="SH3_Tf2-1"/>
    <property type="match status" value="1"/>
</dbReference>
<name>A0A699HML5_TANCI</name>
<dbReference type="Gene3D" id="3.30.420.10">
    <property type="entry name" value="Ribonuclease H-like superfamily/Ribonuclease H"/>
    <property type="match status" value="1"/>
</dbReference>
<feature type="compositionally biased region" description="Acidic residues" evidence="1">
    <location>
        <begin position="116"/>
        <end position="142"/>
    </location>
</feature>
<dbReference type="InterPro" id="IPR012337">
    <property type="entry name" value="RNaseH-like_sf"/>
</dbReference>
<keyword evidence="3" id="KW-0808">Transferase</keyword>
<evidence type="ECO:0000259" key="2">
    <source>
        <dbReference type="Pfam" id="PF24626"/>
    </source>
</evidence>
<evidence type="ECO:0000313" key="3">
    <source>
        <dbReference type="EMBL" id="GEY49314.1"/>
    </source>
</evidence>
<dbReference type="PANTHER" id="PTHR46148">
    <property type="entry name" value="CHROMO DOMAIN-CONTAINING PROTEIN"/>
    <property type="match status" value="1"/>
</dbReference>
<feature type="compositionally biased region" description="Low complexity" evidence="1">
    <location>
        <begin position="221"/>
        <end position="230"/>
    </location>
</feature>
<sequence>MSTSSAFTYTSVSSEARSWSIPTEGPYEEAPRPALEQAPPSLAYVPDPIKLEDHVPVYIPEPVHPEYLAPSDDDVPIEDQPYVANASPIALSPGYIADSNPEEDEEDPADYPADGRDDDDDESSDDDEDDDDDVEEDKEEEEHLTPTDSTAVASLVVDHAHSAEETEPFETDESAATPPPHLAYRVTFLMYVRPQTPIPFPSKAEVDRLLALPTPPPSPLTPLSSPLSQIPSPPTSPTYAQAPLEGTLPLLPLPLHAPSTSHRTDISKAVMPPRKRLLITAPTPGYEAGESFVAGAARRSGSTMARRVNYSFVDTVDTSEDRATVRAEIGVLRSKRLAYEQELSETRQALITSEAHNRALEAQVATMETQLYRIEWQHQDADDRATEHIMQSNEMEKYVGGLPDIIHKSKVEDKSEEKPLEDVPIVRDFLEVFPKDLSESKCSGSRFEQERTRSTINKLAKLYLKEVVMRHGIPVSIVCDRDPRFTSKFWRSFQKAMGTRLDMSTAYHTQTDRQSKRTIQNHKDMLCACKCRSLVCWAEVRDAQLTGPELVHETTEKIVQIKQIIQAARDSQKSYANVRRKPLEFQVGDRVMLKVLAKVGTIAYKPELPQQLSRVHSTFHVSNLKKCLSDEPLAISLDEIHVDDKIHFVEEPVEIIDREVKWLKQSRILIIKVCWNSRRGPEFTWEREDQFRK</sequence>